<dbReference type="InterPro" id="IPR016181">
    <property type="entry name" value="Acyl_CoA_acyltransferase"/>
</dbReference>
<dbReference type="OrthoDB" id="410198at2759"/>
<organism evidence="2 3">
    <name type="scientific">Hyaloscypha variabilis (strain UAMH 11265 / GT02V1 / F)</name>
    <name type="common">Meliniomyces variabilis</name>
    <dbReference type="NCBI Taxonomy" id="1149755"/>
    <lineage>
        <taxon>Eukaryota</taxon>
        <taxon>Fungi</taxon>
        <taxon>Dikarya</taxon>
        <taxon>Ascomycota</taxon>
        <taxon>Pezizomycotina</taxon>
        <taxon>Leotiomycetes</taxon>
        <taxon>Helotiales</taxon>
        <taxon>Hyaloscyphaceae</taxon>
        <taxon>Hyaloscypha</taxon>
        <taxon>Hyaloscypha variabilis</taxon>
    </lineage>
</organism>
<dbReference type="SUPFAM" id="SSF55729">
    <property type="entry name" value="Acyl-CoA N-acyltransferases (Nat)"/>
    <property type="match status" value="1"/>
</dbReference>
<dbReference type="AlphaFoldDB" id="A0A2J6QW74"/>
<evidence type="ECO:0000256" key="1">
    <source>
        <dbReference type="SAM" id="MobiDB-lite"/>
    </source>
</evidence>
<evidence type="ECO:0000313" key="2">
    <source>
        <dbReference type="EMBL" id="PMD30514.1"/>
    </source>
</evidence>
<evidence type="ECO:0008006" key="4">
    <source>
        <dbReference type="Google" id="ProtNLM"/>
    </source>
</evidence>
<feature type="compositionally biased region" description="Basic and acidic residues" evidence="1">
    <location>
        <begin position="29"/>
        <end position="40"/>
    </location>
</feature>
<sequence>MASRGFSLQEAVSADLDENDAHSPPLHELGSHRQDPERSGHSRGSARPIKVYKVVDENGKMVPYGGLGIPTDLTPSQKAAIQGLPALSPNIPESLLRFSVFFETVFLQCLHKNGYDPTKHFMRQGTAIDPDYQRMGFGRMIVRKCNEVADAAGKPTFARTRPTSLKLFEDEGFKLLEEIEIPYIEYGMEGESKVLL</sequence>
<feature type="region of interest" description="Disordered" evidence="1">
    <location>
        <begin position="1"/>
        <end position="49"/>
    </location>
</feature>
<proteinExistence type="predicted"/>
<accession>A0A2J6QW74</accession>
<dbReference type="Gene3D" id="3.40.630.30">
    <property type="match status" value="1"/>
</dbReference>
<protein>
    <recommendedName>
        <fullName evidence="4">N-acetyltransferase domain-containing protein</fullName>
    </recommendedName>
</protein>
<reference evidence="2 3" key="1">
    <citation type="submission" date="2016-04" db="EMBL/GenBank/DDBJ databases">
        <title>A degradative enzymes factory behind the ericoid mycorrhizal symbiosis.</title>
        <authorList>
            <consortium name="DOE Joint Genome Institute"/>
            <person name="Martino E."/>
            <person name="Morin E."/>
            <person name="Grelet G."/>
            <person name="Kuo A."/>
            <person name="Kohler A."/>
            <person name="Daghino S."/>
            <person name="Barry K."/>
            <person name="Choi C."/>
            <person name="Cichocki N."/>
            <person name="Clum A."/>
            <person name="Copeland A."/>
            <person name="Hainaut M."/>
            <person name="Haridas S."/>
            <person name="Labutti K."/>
            <person name="Lindquist E."/>
            <person name="Lipzen A."/>
            <person name="Khouja H.-R."/>
            <person name="Murat C."/>
            <person name="Ohm R."/>
            <person name="Olson A."/>
            <person name="Spatafora J."/>
            <person name="Veneault-Fourrey C."/>
            <person name="Henrissat B."/>
            <person name="Grigoriev I."/>
            <person name="Martin F."/>
            <person name="Perotto S."/>
        </authorList>
    </citation>
    <scope>NUCLEOTIDE SEQUENCE [LARGE SCALE GENOMIC DNA]</scope>
    <source>
        <strain evidence="2 3">F</strain>
    </source>
</reference>
<gene>
    <name evidence="2" type="ORF">L207DRAFT_222883</name>
</gene>
<dbReference type="EMBL" id="KZ613966">
    <property type="protein sequence ID" value="PMD30514.1"/>
    <property type="molecule type" value="Genomic_DNA"/>
</dbReference>
<dbReference type="Proteomes" id="UP000235786">
    <property type="component" value="Unassembled WGS sequence"/>
</dbReference>
<keyword evidence="3" id="KW-1185">Reference proteome</keyword>
<name>A0A2J6QW74_HYAVF</name>
<evidence type="ECO:0000313" key="3">
    <source>
        <dbReference type="Proteomes" id="UP000235786"/>
    </source>
</evidence>